<dbReference type="Pfam" id="PF07006">
    <property type="entry name" value="DUF1310"/>
    <property type="match status" value="1"/>
</dbReference>
<comment type="caution">
    <text evidence="1">The sequence shown here is derived from an EMBL/GenBank/DDBJ whole genome shotgun (WGS) entry which is preliminary data.</text>
</comment>
<accession>A0ABV8CVS6</accession>
<protein>
    <submittedName>
        <fullName evidence="1">DUF1310 family protein</fullName>
    </submittedName>
</protein>
<dbReference type="RefSeq" id="WP_380426557.1">
    <property type="nucleotide sequence ID" value="NZ_JBHRZV010000049.1"/>
</dbReference>
<name>A0ABV8CVS6_9STRE</name>
<evidence type="ECO:0000313" key="2">
    <source>
        <dbReference type="Proteomes" id="UP001595807"/>
    </source>
</evidence>
<gene>
    <name evidence="1" type="ORF">ACFORF_06465</name>
</gene>
<proteinExistence type="predicted"/>
<sequence length="133" mass="15024">MKKSVKMLVALVIIIVVGIGGFAMHQHKEKEKMIAIATSKEAKKVYEEHLKKQDSNAFSETGFVQSYEVDQNSLEYNPMGGLMVSLVINNDKNMIVDFNLIDNGDGTYSSAYYGSSPKFWKTRDSYKQELVDE</sequence>
<dbReference type="EMBL" id="JBHRZV010000049">
    <property type="protein sequence ID" value="MFC3928211.1"/>
    <property type="molecule type" value="Genomic_DNA"/>
</dbReference>
<dbReference type="InterPro" id="IPR010738">
    <property type="entry name" value="DUF1310"/>
</dbReference>
<evidence type="ECO:0000313" key="1">
    <source>
        <dbReference type="EMBL" id="MFC3928211.1"/>
    </source>
</evidence>
<keyword evidence="2" id="KW-1185">Reference proteome</keyword>
<organism evidence="1 2">
    <name type="scientific">Streptococcus caprae</name>
    <dbReference type="NCBI Taxonomy" id="1640501"/>
    <lineage>
        <taxon>Bacteria</taxon>
        <taxon>Bacillati</taxon>
        <taxon>Bacillota</taxon>
        <taxon>Bacilli</taxon>
        <taxon>Lactobacillales</taxon>
        <taxon>Streptococcaceae</taxon>
        <taxon>Streptococcus</taxon>
    </lineage>
</organism>
<reference evidence="2" key="1">
    <citation type="journal article" date="2019" name="Int. J. Syst. Evol. Microbiol.">
        <title>The Global Catalogue of Microorganisms (GCM) 10K type strain sequencing project: providing services to taxonomists for standard genome sequencing and annotation.</title>
        <authorList>
            <consortium name="The Broad Institute Genomics Platform"/>
            <consortium name="The Broad Institute Genome Sequencing Center for Infectious Disease"/>
            <person name="Wu L."/>
            <person name="Ma J."/>
        </authorList>
    </citation>
    <scope>NUCLEOTIDE SEQUENCE [LARGE SCALE GENOMIC DNA]</scope>
    <source>
        <strain evidence="2">CCUG 67170</strain>
    </source>
</reference>
<dbReference type="Proteomes" id="UP001595807">
    <property type="component" value="Unassembled WGS sequence"/>
</dbReference>